<dbReference type="PROSITE" id="PS51910">
    <property type="entry name" value="GH18_2"/>
    <property type="match status" value="1"/>
</dbReference>
<dbReference type="SUPFAM" id="SSF51445">
    <property type="entry name" value="(Trans)glycosidases"/>
    <property type="match status" value="1"/>
</dbReference>
<dbReference type="SMART" id="SM00636">
    <property type="entry name" value="Glyco_18"/>
    <property type="match status" value="1"/>
</dbReference>
<evidence type="ECO:0000313" key="3">
    <source>
        <dbReference type="EMBL" id="PNY24026.1"/>
    </source>
</evidence>
<dbReference type="EC" id="3.2.1.14" evidence="1"/>
<dbReference type="Gene3D" id="3.20.20.80">
    <property type="entry name" value="Glycosidases"/>
    <property type="match status" value="1"/>
</dbReference>
<protein>
    <recommendedName>
        <fullName evidence="1">chitinase</fullName>
        <ecNumber evidence="1">3.2.1.14</ecNumber>
    </recommendedName>
</protein>
<reference evidence="3 4" key="1">
    <citation type="submission" date="2017-08" db="EMBL/GenBank/DDBJ databases">
        <title>Harnessing the power of phylogenomics to disentangle the directionality and signatures of interkingdom host jumping in the parasitic fungal genus Tolypocladium.</title>
        <authorList>
            <person name="Quandt C.A."/>
            <person name="Patterson W."/>
            <person name="Spatafora J.W."/>
        </authorList>
    </citation>
    <scope>NUCLEOTIDE SEQUENCE [LARGE SCALE GENOMIC DNA]</scope>
    <source>
        <strain evidence="3 4">CBS 113982</strain>
    </source>
</reference>
<dbReference type="EMBL" id="NRSZ01000993">
    <property type="protein sequence ID" value="PNY24026.1"/>
    <property type="molecule type" value="Genomic_DNA"/>
</dbReference>
<comment type="caution">
    <text evidence="3">The sequence shown here is derived from an EMBL/GenBank/DDBJ whole genome shotgun (WGS) entry which is preliminary data.</text>
</comment>
<dbReference type="GO" id="GO:0005576">
    <property type="term" value="C:extracellular region"/>
    <property type="evidence" value="ECO:0007669"/>
    <property type="project" value="TreeGrafter"/>
</dbReference>
<sequence length="367" mass="40131">MRSSTLAVFAATTAVSATPRYVMYFDQWHKATLPGKDITAGVNYAITAFAPSTAFTWDSSYTPFMPVDQVRLLFDQGTKVCMAIGGWGDTAGFSTGAATDETRKTYAKHIATTLKSLGYDCVDVDWEYPGGNGEDYKRVSNDQKKGEIEAYPLLLAEIKAAIGDKELSIAVPGKVGDMIAFSAEQVPKIDKAVDFINVMTYDLMNRRDNVTNHHTSVEGSKATVETYIRRGMTPSKMNLGFAFYAKFFKTADACTSPTGCPTVLMEGPDGTDTGKSGATTFEVENFNTAEFANVLTNGKADTTKGGQWYWDPSTKKFWTWDTPAFIAQKFAEIVKAKKLGGTMAWSLAQDSHDWSHFKAMQAGVKGM</sequence>
<gene>
    <name evidence="3" type="ORF">TCAP_06029</name>
</gene>
<keyword evidence="4" id="KW-1185">Reference proteome</keyword>
<dbReference type="GO" id="GO:0006032">
    <property type="term" value="P:chitin catabolic process"/>
    <property type="evidence" value="ECO:0007669"/>
    <property type="project" value="TreeGrafter"/>
</dbReference>
<feature type="domain" description="GH18" evidence="2">
    <location>
        <begin position="19"/>
        <end position="367"/>
    </location>
</feature>
<organism evidence="3 4">
    <name type="scientific">Tolypocladium capitatum</name>
    <dbReference type="NCBI Taxonomy" id="45235"/>
    <lineage>
        <taxon>Eukaryota</taxon>
        <taxon>Fungi</taxon>
        <taxon>Dikarya</taxon>
        <taxon>Ascomycota</taxon>
        <taxon>Pezizomycotina</taxon>
        <taxon>Sordariomycetes</taxon>
        <taxon>Hypocreomycetidae</taxon>
        <taxon>Hypocreales</taxon>
        <taxon>Ophiocordycipitaceae</taxon>
        <taxon>Tolypocladium</taxon>
    </lineage>
</organism>
<dbReference type="STRING" id="45235.A0A2K3Q8Y7"/>
<dbReference type="GO" id="GO:0008843">
    <property type="term" value="F:endochitinase activity"/>
    <property type="evidence" value="ECO:0007669"/>
    <property type="project" value="UniProtKB-EC"/>
</dbReference>
<evidence type="ECO:0000256" key="1">
    <source>
        <dbReference type="ARBA" id="ARBA00012729"/>
    </source>
</evidence>
<dbReference type="GO" id="GO:0008061">
    <property type="term" value="F:chitin binding"/>
    <property type="evidence" value="ECO:0007669"/>
    <property type="project" value="InterPro"/>
</dbReference>
<name>A0A2K3Q8Y7_9HYPO</name>
<dbReference type="OrthoDB" id="73875at2759"/>
<dbReference type="PANTHER" id="PTHR11177">
    <property type="entry name" value="CHITINASE"/>
    <property type="match status" value="1"/>
</dbReference>
<dbReference type="GO" id="GO:0005975">
    <property type="term" value="P:carbohydrate metabolic process"/>
    <property type="evidence" value="ECO:0007669"/>
    <property type="project" value="InterPro"/>
</dbReference>
<dbReference type="InterPro" id="IPR050314">
    <property type="entry name" value="Glycosyl_Hydrlase_18"/>
</dbReference>
<dbReference type="AlphaFoldDB" id="A0A2K3Q8Y7"/>
<accession>A0A2K3Q8Y7</accession>
<dbReference type="InterPro" id="IPR017853">
    <property type="entry name" value="GH"/>
</dbReference>
<dbReference type="PANTHER" id="PTHR11177:SF337">
    <property type="entry name" value="CHITINASE"/>
    <property type="match status" value="1"/>
</dbReference>
<evidence type="ECO:0000259" key="2">
    <source>
        <dbReference type="PROSITE" id="PS51910"/>
    </source>
</evidence>
<dbReference type="InterPro" id="IPR001223">
    <property type="entry name" value="Glyco_hydro18_cat"/>
</dbReference>
<dbReference type="Proteomes" id="UP000236621">
    <property type="component" value="Unassembled WGS sequence"/>
</dbReference>
<evidence type="ECO:0000313" key="4">
    <source>
        <dbReference type="Proteomes" id="UP000236621"/>
    </source>
</evidence>
<proteinExistence type="predicted"/>
<dbReference type="FunFam" id="3.20.20.80:FF:000159">
    <property type="entry name" value="Class V chitinase, putative"/>
    <property type="match status" value="1"/>
</dbReference>
<dbReference type="InterPro" id="IPR011583">
    <property type="entry name" value="Chitinase_II/V-like_cat"/>
</dbReference>
<dbReference type="Pfam" id="PF00704">
    <property type="entry name" value="Glyco_hydro_18"/>
    <property type="match status" value="1"/>
</dbReference>